<reference evidence="1" key="1">
    <citation type="submission" date="2021-06" db="EMBL/GenBank/DDBJ databases">
        <authorList>
            <person name="Kallberg Y."/>
            <person name="Tangrot J."/>
            <person name="Rosling A."/>
        </authorList>
    </citation>
    <scope>NUCLEOTIDE SEQUENCE</scope>
    <source>
        <strain evidence="1">BR232B</strain>
    </source>
</reference>
<dbReference type="AlphaFoldDB" id="A0A9N9DBH9"/>
<dbReference type="EMBL" id="CAJVPI010001903">
    <property type="protein sequence ID" value="CAG8630235.1"/>
    <property type="molecule type" value="Genomic_DNA"/>
</dbReference>
<gene>
    <name evidence="1" type="ORF">PBRASI_LOCUS9209</name>
</gene>
<name>A0A9N9DBH9_9GLOM</name>
<sequence length="180" mass="19543">MENAGFEPSLGGAEGAELPLPAGALAKLMVRKTLIRFQMELYQICSETLETIHWQYLRRFADVPVETGVAGTVVFEPGGVVPSFATTEKTPLVLVFAVPASVNVKKYLPALTSTVHGNAFGVKLTAALMSLGVFEALSKFTNYPFVNNAYLLIQKLQGLQVLVEPLYSWTSASLFEEAEV</sequence>
<accession>A0A9N9DBH9</accession>
<dbReference type="Proteomes" id="UP000789739">
    <property type="component" value="Unassembled WGS sequence"/>
</dbReference>
<evidence type="ECO:0000313" key="2">
    <source>
        <dbReference type="Proteomes" id="UP000789739"/>
    </source>
</evidence>
<protein>
    <submittedName>
        <fullName evidence="1">3182_t:CDS:1</fullName>
    </submittedName>
</protein>
<organism evidence="1 2">
    <name type="scientific">Paraglomus brasilianum</name>
    <dbReference type="NCBI Taxonomy" id="144538"/>
    <lineage>
        <taxon>Eukaryota</taxon>
        <taxon>Fungi</taxon>
        <taxon>Fungi incertae sedis</taxon>
        <taxon>Mucoromycota</taxon>
        <taxon>Glomeromycotina</taxon>
        <taxon>Glomeromycetes</taxon>
        <taxon>Paraglomerales</taxon>
        <taxon>Paraglomeraceae</taxon>
        <taxon>Paraglomus</taxon>
    </lineage>
</organism>
<comment type="caution">
    <text evidence="1">The sequence shown here is derived from an EMBL/GenBank/DDBJ whole genome shotgun (WGS) entry which is preliminary data.</text>
</comment>
<evidence type="ECO:0000313" key="1">
    <source>
        <dbReference type="EMBL" id="CAG8630235.1"/>
    </source>
</evidence>
<proteinExistence type="predicted"/>
<keyword evidence="2" id="KW-1185">Reference proteome</keyword>